<evidence type="ECO:0000313" key="3">
    <source>
        <dbReference type="EMBL" id="CAF4021102.1"/>
    </source>
</evidence>
<feature type="coiled-coil region" evidence="1">
    <location>
        <begin position="96"/>
        <end position="151"/>
    </location>
</feature>
<organism evidence="3 4">
    <name type="scientific">Adineta steineri</name>
    <dbReference type="NCBI Taxonomy" id="433720"/>
    <lineage>
        <taxon>Eukaryota</taxon>
        <taxon>Metazoa</taxon>
        <taxon>Spiralia</taxon>
        <taxon>Gnathifera</taxon>
        <taxon>Rotifera</taxon>
        <taxon>Eurotatoria</taxon>
        <taxon>Bdelloidea</taxon>
        <taxon>Adinetida</taxon>
        <taxon>Adinetidae</taxon>
        <taxon>Adineta</taxon>
    </lineage>
</organism>
<proteinExistence type="predicted"/>
<comment type="caution">
    <text evidence="3">The sequence shown here is derived from an EMBL/GenBank/DDBJ whole genome shotgun (WGS) entry which is preliminary data.</text>
</comment>
<dbReference type="Proteomes" id="UP000663844">
    <property type="component" value="Unassembled WGS sequence"/>
</dbReference>
<evidence type="ECO:0008006" key="5">
    <source>
        <dbReference type="Google" id="ProtNLM"/>
    </source>
</evidence>
<dbReference type="EMBL" id="CAJNOG010000008">
    <property type="protein sequence ID" value="CAF0737401.1"/>
    <property type="molecule type" value="Genomic_DNA"/>
</dbReference>
<dbReference type="EMBL" id="CAJOAZ010003659">
    <property type="protein sequence ID" value="CAF4021102.1"/>
    <property type="molecule type" value="Genomic_DNA"/>
</dbReference>
<keyword evidence="1" id="KW-0175">Coiled coil</keyword>
<reference evidence="3" key="1">
    <citation type="submission" date="2021-02" db="EMBL/GenBank/DDBJ databases">
        <authorList>
            <person name="Nowell W R."/>
        </authorList>
    </citation>
    <scope>NUCLEOTIDE SEQUENCE</scope>
</reference>
<evidence type="ECO:0000313" key="2">
    <source>
        <dbReference type="EMBL" id="CAF0737401.1"/>
    </source>
</evidence>
<name>A0A819Q9L6_9BILA</name>
<sequence length="261" mass="30776">MTTSKSCSICGTIAGTCICTGCQSLFCQRHFDDHRRQMTIELERLMHSYHQLGMRTQETIQTERVESALFHEIDQWQNTTMDKVYEVAEHAREQVLQIMRRKKTELIEEIKSIDKEIQIRQSVCDYVEYDLERLKNIINKLQQDLDQFIRRPIKLHINKTQQIDWKNLVYIEHISRNNSTKKSQTTLSGRSQSLARRDQSILPAKSNCLRVSGCDDCIYVPFSGGWNDGGYYRRHDGGYCHCNCHQKDENNKRTLQNRIRR</sequence>
<accession>A0A819Q9L6</accession>
<dbReference type="Proteomes" id="UP000663845">
    <property type="component" value="Unassembled WGS sequence"/>
</dbReference>
<dbReference type="AlphaFoldDB" id="A0A819Q9L6"/>
<evidence type="ECO:0000313" key="4">
    <source>
        <dbReference type="Proteomes" id="UP000663844"/>
    </source>
</evidence>
<evidence type="ECO:0000256" key="1">
    <source>
        <dbReference type="SAM" id="Coils"/>
    </source>
</evidence>
<protein>
    <recommendedName>
        <fullName evidence="5">B box-type domain-containing protein</fullName>
    </recommendedName>
</protein>
<gene>
    <name evidence="2" type="ORF">JYZ213_LOCUS1643</name>
    <name evidence="3" type="ORF">OXD698_LOCUS30704</name>
</gene>